<dbReference type="Proteomes" id="UP000886785">
    <property type="component" value="Unassembled WGS sequence"/>
</dbReference>
<reference evidence="1" key="1">
    <citation type="submission" date="2020-10" db="EMBL/GenBank/DDBJ databases">
        <authorList>
            <person name="Gilroy R."/>
        </authorList>
    </citation>
    <scope>NUCLEOTIDE SEQUENCE</scope>
    <source>
        <strain evidence="1">ChiSjej1B19-7085</strain>
    </source>
</reference>
<accession>A0A9D1J080</accession>
<name>A0A9D1J080_9FIRM</name>
<organism evidence="1 2">
    <name type="scientific">Candidatus Gallacutalibacter pullicola</name>
    <dbReference type="NCBI Taxonomy" id="2840830"/>
    <lineage>
        <taxon>Bacteria</taxon>
        <taxon>Bacillati</taxon>
        <taxon>Bacillota</taxon>
        <taxon>Clostridia</taxon>
        <taxon>Eubacteriales</taxon>
        <taxon>Candidatus Gallacutalibacter</taxon>
    </lineage>
</organism>
<proteinExistence type="predicted"/>
<sequence>MNLSASPSRDFFGLAQAERSILKYSALPSRDFMLSPNGADIFEAYSFTKIKAFRLAQAERSVLKYSASPSRDFMLSPSGADIF</sequence>
<evidence type="ECO:0000313" key="1">
    <source>
        <dbReference type="EMBL" id="HIR56167.1"/>
    </source>
</evidence>
<protein>
    <submittedName>
        <fullName evidence="1">Uncharacterized protein</fullName>
    </submittedName>
</protein>
<evidence type="ECO:0000313" key="2">
    <source>
        <dbReference type="Proteomes" id="UP000886785"/>
    </source>
</evidence>
<gene>
    <name evidence="1" type="ORF">IAA54_00705</name>
</gene>
<dbReference type="EMBL" id="DVHF01000008">
    <property type="protein sequence ID" value="HIR56167.1"/>
    <property type="molecule type" value="Genomic_DNA"/>
</dbReference>
<comment type="caution">
    <text evidence="1">The sequence shown here is derived from an EMBL/GenBank/DDBJ whole genome shotgun (WGS) entry which is preliminary data.</text>
</comment>
<dbReference type="AlphaFoldDB" id="A0A9D1J080"/>
<reference evidence="1" key="2">
    <citation type="journal article" date="2021" name="PeerJ">
        <title>Extensive microbial diversity within the chicken gut microbiome revealed by metagenomics and culture.</title>
        <authorList>
            <person name="Gilroy R."/>
            <person name="Ravi A."/>
            <person name="Getino M."/>
            <person name="Pursley I."/>
            <person name="Horton D.L."/>
            <person name="Alikhan N.F."/>
            <person name="Baker D."/>
            <person name="Gharbi K."/>
            <person name="Hall N."/>
            <person name="Watson M."/>
            <person name="Adriaenssens E.M."/>
            <person name="Foster-Nyarko E."/>
            <person name="Jarju S."/>
            <person name="Secka A."/>
            <person name="Antonio M."/>
            <person name="Oren A."/>
            <person name="Chaudhuri R.R."/>
            <person name="La Ragione R."/>
            <person name="Hildebrand F."/>
            <person name="Pallen M.J."/>
        </authorList>
    </citation>
    <scope>NUCLEOTIDE SEQUENCE</scope>
    <source>
        <strain evidence="1">ChiSjej1B19-7085</strain>
    </source>
</reference>